<evidence type="ECO:0000256" key="1">
    <source>
        <dbReference type="ARBA" id="ARBA00022884"/>
    </source>
</evidence>
<sequence>MTAIGRLKNRSEFLYVKAGTRFATPSLVLQARRRAAPEPAHLARFGFTATKSLGGGGHPQPRPPPP</sequence>
<dbReference type="GO" id="GO:0008033">
    <property type="term" value="P:tRNA processing"/>
    <property type="evidence" value="ECO:0007669"/>
    <property type="project" value="InterPro"/>
</dbReference>
<dbReference type="AlphaFoldDB" id="A0A1E3W7C6"/>
<accession>A0A1E3W7C6</accession>
<evidence type="ECO:0000313" key="2">
    <source>
        <dbReference type="EMBL" id="ODS01630.1"/>
    </source>
</evidence>
<dbReference type="GO" id="GO:0000049">
    <property type="term" value="F:tRNA binding"/>
    <property type="evidence" value="ECO:0007669"/>
    <property type="project" value="InterPro"/>
</dbReference>
<name>A0A1E3W7C6_9HYPH</name>
<dbReference type="EMBL" id="LPWF01000004">
    <property type="protein sequence ID" value="ODS01630.1"/>
    <property type="molecule type" value="Genomic_DNA"/>
</dbReference>
<proteinExistence type="predicted"/>
<organism evidence="2 3">
    <name type="scientific">Methyloceanibacter superfactus</name>
    <dbReference type="NCBI Taxonomy" id="1774969"/>
    <lineage>
        <taxon>Bacteria</taxon>
        <taxon>Pseudomonadati</taxon>
        <taxon>Pseudomonadota</taxon>
        <taxon>Alphaproteobacteria</taxon>
        <taxon>Hyphomicrobiales</taxon>
        <taxon>Hyphomicrobiaceae</taxon>
        <taxon>Methyloceanibacter</taxon>
    </lineage>
</organism>
<dbReference type="Proteomes" id="UP000094472">
    <property type="component" value="Unassembled WGS sequence"/>
</dbReference>
<dbReference type="InterPro" id="IPR014721">
    <property type="entry name" value="Ribsml_uS5_D2-typ_fold_subgr"/>
</dbReference>
<reference evidence="2 3" key="1">
    <citation type="journal article" date="2016" name="Environ. Microbiol.">
        <title>New Methyloceanibacter diversity from North Sea sediments includes methanotroph containing solely the soluble methane monooxygenase.</title>
        <authorList>
            <person name="Vekeman B."/>
            <person name="Kerckhof F.M."/>
            <person name="Cremers G."/>
            <person name="de Vos P."/>
            <person name="Vandamme P."/>
            <person name="Boon N."/>
            <person name="Op den Camp H.J."/>
            <person name="Heylen K."/>
        </authorList>
    </citation>
    <scope>NUCLEOTIDE SEQUENCE [LARGE SCALE GENOMIC DNA]</scope>
    <source>
        <strain evidence="2 3">R-67175</strain>
    </source>
</reference>
<protein>
    <submittedName>
        <fullName evidence="2">Uncharacterized protein</fullName>
    </submittedName>
</protein>
<comment type="caution">
    <text evidence="2">The sequence shown here is derived from an EMBL/GenBank/DDBJ whole genome shotgun (WGS) entry which is preliminary data.</text>
</comment>
<dbReference type="InterPro" id="IPR000100">
    <property type="entry name" value="RNase_P"/>
</dbReference>
<evidence type="ECO:0000313" key="3">
    <source>
        <dbReference type="Proteomes" id="UP000094472"/>
    </source>
</evidence>
<dbReference type="Pfam" id="PF00825">
    <property type="entry name" value="Ribonuclease_P"/>
    <property type="match status" value="1"/>
</dbReference>
<gene>
    <name evidence="2" type="ORF">AUC69_04965</name>
</gene>
<dbReference type="GO" id="GO:0004526">
    <property type="term" value="F:ribonuclease P activity"/>
    <property type="evidence" value="ECO:0007669"/>
    <property type="project" value="InterPro"/>
</dbReference>
<dbReference type="Gene3D" id="3.30.230.10">
    <property type="match status" value="1"/>
</dbReference>
<dbReference type="STRING" id="1774969.AUC69_04965"/>
<keyword evidence="1" id="KW-0694">RNA-binding</keyword>
<keyword evidence="3" id="KW-1185">Reference proteome</keyword>